<accession>A0A4Y8CJL6</accession>
<reference evidence="2 3" key="1">
    <citation type="submission" date="2017-11" db="EMBL/GenBank/DDBJ databases">
        <title>Comparative genomics of Botrytis spp.</title>
        <authorList>
            <person name="Valero-Jimenez C.A."/>
            <person name="Tapia P."/>
            <person name="Veloso J."/>
            <person name="Silva-Moreno E."/>
            <person name="Staats M."/>
            <person name="Valdes J.H."/>
            <person name="Van Kan J.A.L."/>
        </authorList>
    </citation>
    <scope>NUCLEOTIDE SEQUENCE [LARGE SCALE GENOMIC DNA]</scope>
    <source>
        <strain evidence="2 3">MUCL2830</strain>
    </source>
</reference>
<dbReference type="OrthoDB" id="269227at2759"/>
<proteinExistence type="predicted"/>
<evidence type="ECO:0000313" key="3">
    <source>
        <dbReference type="Proteomes" id="UP000297299"/>
    </source>
</evidence>
<feature type="domain" description="Glucose-methanol-choline oxidoreductase C-terminal" evidence="1">
    <location>
        <begin position="4"/>
        <end position="47"/>
    </location>
</feature>
<dbReference type="AlphaFoldDB" id="A0A4Y8CJL6"/>
<evidence type="ECO:0000259" key="1">
    <source>
        <dbReference type="Pfam" id="PF05199"/>
    </source>
</evidence>
<gene>
    <name evidence="2" type="ORF">BOTCAL_0595g00040</name>
</gene>
<dbReference type="Pfam" id="PF05199">
    <property type="entry name" value="GMC_oxred_C"/>
    <property type="match status" value="1"/>
</dbReference>
<name>A0A4Y8CJL6_9HELO</name>
<dbReference type="Gene3D" id="3.50.50.60">
    <property type="entry name" value="FAD/NAD(P)-binding domain"/>
    <property type="match status" value="1"/>
</dbReference>
<sequence>MAQTCAMETVLDTNLRVKGFQTIRVVDLSMFPVPLEGYPQASSYAIANFLAEFVAEWKYFRAQVSISTGLRNLKS</sequence>
<comment type="caution">
    <text evidence="2">The sequence shown here is derived from an EMBL/GenBank/DDBJ whole genome shotgun (WGS) entry which is preliminary data.</text>
</comment>
<dbReference type="InterPro" id="IPR036188">
    <property type="entry name" value="FAD/NAD-bd_sf"/>
</dbReference>
<dbReference type="EMBL" id="PHWZ01000592">
    <property type="protein sequence ID" value="TEY35213.1"/>
    <property type="molecule type" value="Genomic_DNA"/>
</dbReference>
<dbReference type="InterPro" id="IPR007867">
    <property type="entry name" value="GMC_OxRtase_C"/>
</dbReference>
<evidence type="ECO:0000313" key="2">
    <source>
        <dbReference type="EMBL" id="TEY35213.1"/>
    </source>
</evidence>
<dbReference type="GO" id="GO:0016614">
    <property type="term" value="F:oxidoreductase activity, acting on CH-OH group of donors"/>
    <property type="evidence" value="ECO:0007669"/>
    <property type="project" value="InterPro"/>
</dbReference>
<dbReference type="Proteomes" id="UP000297299">
    <property type="component" value="Unassembled WGS sequence"/>
</dbReference>
<dbReference type="SUPFAM" id="SSF51905">
    <property type="entry name" value="FAD/NAD(P)-binding domain"/>
    <property type="match status" value="1"/>
</dbReference>
<protein>
    <recommendedName>
        <fullName evidence="1">Glucose-methanol-choline oxidoreductase C-terminal domain-containing protein</fullName>
    </recommendedName>
</protein>
<keyword evidence="3" id="KW-1185">Reference proteome</keyword>
<organism evidence="2 3">
    <name type="scientific">Botryotinia calthae</name>
    <dbReference type="NCBI Taxonomy" id="38488"/>
    <lineage>
        <taxon>Eukaryota</taxon>
        <taxon>Fungi</taxon>
        <taxon>Dikarya</taxon>
        <taxon>Ascomycota</taxon>
        <taxon>Pezizomycotina</taxon>
        <taxon>Leotiomycetes</taxon>
        <taxon>Helotiales</taxon>
        <taxon>Sclerotiniaceae</taxon>
        <taxon>Botryotinia</taxon>
    </lineage>
</organism>